<keyword evidence="2" id="KW-1185">Reference proteome</keyword>
<reference evidence="1" key="1">
    <citation type="submission" date="2020-11" db="EMBL/GenBank/DDBJ databases">
        <authorList>
            <person name="Tran Van P."/>
        </authorList>
    </citation>
    <scope>NUCLEOTIDE SEQUENCE</scope>
</reference>
<name>A0A7R9PUQ9_9ACAR</name>
<organism evidence="1">
    <name type="scientific">Medioppia subpectinata</name>
    <dbReference type="NCBI Taxonomy" id="1979941"/>
    <lineage>
        <taxon>Eukaryota</taxon>
        <taxon>Metazoa</taxon>
        <taxon>Ecdysozoa</taxon>
        <taxon>Arthropoda</taxon>
        <taxon>Chelicerata</taxon>
        <taxon>Arachnida</taxon>
        <taxon>Acari</taxon>
        <taxon>Acariformes</taxon>
        <taxon>Sarcoptiformes</taxon>
        <taxon>Oribatida</taxon>
        <taxon>Brachypylina</taxon>
        <taxon>Oppioidea</taxon>
        <taxon>Oppiidae</taxon>
        <taxon>Medioppia</taxon>
    </lineage>
</organism>
<evidence type="ECO:0000313" key="2">
    <source>
        <dbReference type="Proteomes" id="UP000759131"/>
    </source>
</evidence>
<dbReference type="EMBL" id="CAJPIZ010000459">
    <property type="protein sequence ID" value="CAG2101493.1"/>
    <property type="molecule type" value="Genomic_DNA"/>
</dbReference>
<gene>
    <name evidence="1" type="ORF">OSB1V03_LOCUS1540</name>
</gene>
<evidence type="ECO:0000313" key="1">
    <source>
        <dbReference type="EMBL" id="CAD7621063.1"/>
    </source>
</evidence>
<dbReference type="Proteomes" id="UP000759131">
    <property type="component" value="Unassembled WGS sequence"/>
</dbReference>
<feature type="non-terminal residue" evidence="1">
    <location>
        <position position="102"/>
    </location>
</feature>
<protein>
    <submittedName>
        <fullName evidence="1">Uncharacterized protein</fullName>
    </submittedName>
</protein>
<proteinExistence type="predicted"/>
<dbReference type="EMBL" id="OC855034">
    <property type="protein sequence ID" value="CAD7621063.1"/>
    <property type="molecule type" value="Genomic_DNA"/>
</dbReference>
<sequence>DINGFALKAINLKPYSTQQAVFVSDVVTKMFRGVSILTAHYILEKILQVKLYECTRLHEDTFVRSGVRPLQGDKLVFVDVLRKCLPQLRQIIMAGMPLTPHS</sequence>
<accession>A0A7R9PUQ9</accession>
<dbReference type="AlphaFoldDB" id="A0A7R9PUQ9"/>